<organism evidence="1 2">
    <name type="scientific">Trifolium medium</name>
    <dbReference type="NCBI Taxonomy" id="97028"/>
    <lineage>
        <taxon>Eukaryota</taxon>
        <taxon>Viridiplantae</taxon>
        <taxon>Streptophyta</taxon>
        <taxon>Embryophyta</taxon>
        <taxon>Tracheophyta</taxon>
        <taxon>Spermatophyta</taxon>
        <taxon>Magnoliopsida</taxon>
        <taxon>eudicotyledons</taxon>
        <taxon>Gunneridae</taxon>
        <taxon>Pentapetalae</taxon>
        <taxon>rosids</taxon>
        <taxon>fabids</taxon>
        <taxon>Fabales</taxon>
        <taxon>Fabaceae</taxon>
        <taxon>Papilionoideae</taxon>
        <taxon>50 kb inversion clade</taxon>
        <taxon>NPAAA clade</taxon>
        <taxon>Hologalegina</taxon>
        <taxon>IRL clade</taxon>
        <taxon>Trifolieae</taxon>
        <taxon>Trifolium</taxon>
    </lineage>
</organism>
<comment type="caution">
    <text evidence="1">The sequence shown here is derived from an EMBL/GenBank/DDBJ whole genome shotgun (WGS) entry which is preliminary data.</text>
</comment>
<evidence type="ECO:0000313" key="1">
    <source>
        <dbReference type="EMBL" id="MCI54721.1"/>
    </source>
</evidence>
<keyword evidence="2" id="KW-1185">Reference proteome</keyword>
<dbReference type="Proteomes" id="UP000265520">
    <property type="component" value="Unassembled WGS sequence"/>
</dbReference>
<protein>
    <submittedName>
        <fullName evidence="1">OTU domain-containing protein</fullName>
    </submittedName>
</protein>
<proteinExistence type="predicted"/>
<sequence>KLYEEAIIAVTVDEPLQRYCRRISQPDFWGGESELLVSDLTS</sequence>
<dbReference type="EMBL" id="LXQA010484070">
    <property type="protein sequence ID" value="MCI54721.1"/>
    <property type="molecule type" value="Genomic_DNA"/>
</dbReference>
<accession>A0A392T0P7</accession>
<feature type="non-terminal residue" evidence="1">
    <location>
        <position position="1"/>
    </location>
</feature>
<dbReference type="AlphaFoldDB" id="A0A392T0P7"/>
<name>A0A392T0P7_9FABA</name>
<reference evidence="1 2" key="1">
    <citation type="journal article" date="2018" name="Front. Plant Sci.">
        <title>Red Clover (Trifolium pratense) and Zigzag Clover (T. medium) - A Picture of Genomic Similarities and Differences.</title>
        <authorList>
            <person name="Dluhosova J."/>
            <person name="Istvanek J."/>
            <person name="Nedelnik J."/>
            <person name="Repkova J."/>
        </authorList>
    </citation>
    <scope>NUCLEOTIDE SEQUENCE [LARGE SCALE GENOMIC DNA]</scope>
    <source>
        <strain evidence="2">cv. 10/8</strain>
        <tissue evidence="1">Leaf</tissue>
    </source>
</reference>
<dbReference type="Gene3D" id="3.90.70.80">
    <property type="match status" value="1"/>
</dbReference>
<evidence type="ECO:0000313" key="2">
    <source>
        <dbReference type="Proteomes" id="UP000265520"/>
    </source>
</evidence>